<dbReference type="AlphaFoldDB" id="A0A103Z847"/>
<evidence type="ECO:0000256" key="1">
    <source>
        <dbReference type="SAM" id="SignalP"/>
    </source>
</evidence>
<dbReference type="Proteomes" id="UP000069001">
    <property type="component" value="Unassembled WGS sequence"/>
</dbReference>
<dbReference type="SUPFAM" id="SSF48452">
    <property type="entry name" value="TPR-like"/>
    <property type="match status" value="1"/>
</dbReference>
<sequence length="564" mass="62052">MKHSRLPIAAGLKRCARSSALAIAVSLAWQAPASAAPPLTPKAYRLADSAYKAINAGDLPLAEGYASRAIRIQPGSEQLGLLLVDVYRREGKVDEADAMLESLIVRFPKSAAVRAQHGYLAQRQMRYDVACSDFSAAVATGKWSRDQQRNLRLAWSDSALAANRPHEAGIALAPLADEKSAVVQLRIAQLSLQAGDRDTAIRMADLAAGDATTEGERNMAASIAAQARQEDQPAQAPMDNTAQQKLQEAYDLLRDHKDREALDAFQEGFAGGAGNAMNYADAGYAAKRIGLNDESIDLFEHSLDADENEHRFDAQHKFGYRREVEQLQRTWGFVLSAPYQSAAFGPQGTISVLQPGIEAYWQPPKIGYQNGRIFQFFVRGYGTAYDGTGNVTGMPTVQGSVGARYKPLPDQNVVLTAERLFHVGSLSMTDWLMRVGYSSEAGTDLRVTEPSWRSWQAYVEGAYFISAGRYIIYSELRYGHTWRLPMISDRLTVYPHAAVAGDHDNRQPDKTAIGAGPGIQLRYWFREGRYSAPASYLDVTVQYRFGLTSAARARGLVVRATLWF</sequence>
<organism evidence="3 4">
    <name type="scientific">Burkholderia cepacia</name>
    <name type="common">Pseudomonas cepacia</name>
    <dbReference type="NCBI Taxonomy" id="292"/>
    <lineage>
        <taxon>Bacteria</taxon>
        <taxon>Pseudomonadati</taxon>
        <taxon>Pseudomonadota</taxon>
        <taxon>Betaproteobacteria</taxon>
        <taxon>Burkholderiales</taxon>
        <taxon>Burkholderiaceae</taxon>
        <taxon>Burkholderia</taxon>
        <taxon>Burkholderia cepacia complex</taxon>
    </lineage>
</organism>
<gene>
    <name evidence="3" type="ORF">WS90_29415</name>
</gene>
<protein>
    <recommendedName>
        <fullName evidence="2">Bacteriophage N4 adsorption protein A C-terminal domain-containing protein</fullName>
    </recommendedName>
</protein>
<evidence type="ECO:0000259" key="2">
    <source>
        <dbReference type="Pfam" id="PF13283"/>
    </source>
</evidence>
<comment type="caution">
    <text evidence="3">The sequence shown here is derived from an EMBL/GenBank/DDBJ whole genome shotgun (WGS) entry which is preliminary data.</text>
</comment>
<reference evidence="3 4" key="1">
    <citation type="submission" date="2015-11" db="EMBL/GenBank/DDBJ databases">
        <title>Expanding the genomic diversity of Burkholderia species for the development of highly accurate diagnostics.</title>
        <authorList>
            <person name="Sahl J."/>
            <person name="Keim P."/>
            <person name="Wagner D."/>
        </authorList>
    </citation>
    <scope>NUCLEOTIDE SEQUENCE [LARGE SCALE GENOMIC DNA]</scope>
    <source>
        <strain evidence="3 4">MSMB1302</strain>
    </source>
</reference>
<name>A0A103Z847_BURCE</name>
<evidence type="ECO:0000313" key="4">
    <source>
        <dbReference type="Proteomes" id="UP000069001"/>
    </source>
</evidence>
<accession>A0A103Z847</accession>
<evidence type="ECO:0000313" key="3">
    <source>
        <dbReference type="EMBL" id="KVK75233.1"/>
    </source>
</evidence>
<dbReference type="Gene3D" id="1.25.40.10">
    <property type="entry name" value="Tetratricopeptide repeat domain"/>
    <property type="match status" value="1"/>
</dbReference>
<feature type="chain" id="PRO_5007119995" description="Bacteriophage N4 adsorption protein A C-terminal domain-containing protein" evidence="1">
    <location>
        <begin position="36"/>
        <end position="564"/>
    </location>
</feature>
<dbReference type="InterPro" id="IPR025137">
    <property type="entry name" value="NfrA_C"/>
</dbReference>
<feature type="signal peptide" evidence="1">
    <location>
        <begin position="1"/>
        <end position="35"/>
    </location>
</feature>
<proteinExistence type="predicted"/>
<dbReference type="RefSeq" id="WP_059732201.1">
    <property type="nucleotide sequence ID" value="NZ_LOYH01000092.1"/>
</dbReference>
<dbReference type="EMBL" id="LOYH01000092">
    <property type="protein sequence ID" value="KVK75233.1"/>
    <property type="molecule type" value="Genomic_DNA"/>
</dbReference>
<feature type="domain" description="Bacteriophage N4 adsorption protein A C-terminal" evidence="2">
    <location>
        <begin position="389"/>
        <end position="559"/>
    </location>
</feature>
<keyword evidence="1" id="KW-0732">Signal</keyword>
<dbReference type="InterPro" id="IPR011990">
    <property type="entry name" value="TPR-like_helical_dom_sf"/>
</dbReference>
<dbReference type="Pfam" id="PF13283">
    <property type="entry name" value="NfrA_C"/>
    <property type="match status" value="1"/>
</dbReference>